<protein>
    <submittedName>
        <fullName evidence="1">Transcriptional regulator</fullName>
    </submittedName>
</protein>
<sequence>MVLDTFENLNIEKKKRIFQAMLNEFENYPLHQAQVARIIDEVKISRGSFYKYFNDIKDAYWYVYQVAMKEIHEQSESERQHKVSYQEIVRNFVEQTTNSQYFKFIKMHLCMNETLLKNEAQQTFEKQPANFKEWSVMVLSHEVIRQVMLNPVNKEKLLDYFNEAVKKIEKED</sequence>
<evidence type="ECO:0000313" key="1">
    <source>
        <dbReference type="EMBL" id="AUJ29127.1"/>
    </source>
</evidence>
<dbReference type="Proteomes" id="UP000314960">
    <property type="component" value="Chromosome"/>
</dbReference>
<dbReference type="SUPFAM" id="SSF46689">
    <property type="entry name" value="Homeodomain-like"/>
    <property type="match status" value="1"/>
</dbReference>
<gene>
    <name evidence="1" type="ORF">BSQ49_02235</name>
</gene>
<dbReference type="RefSeq" id="WP_141052773.1">
    <property type="nucleotide sequence ID" value="NZ_CP018176.1"/>
</dbReference>
<dbReference type="AlphaFoldDB" id="A0A3Q8C8S5"/>
<dbReference type="InterPro" id="IPR009057">
    <property type="entry name" value="Homeodomain-like_sf"/>
</dbReference>
<dbReference type="Gene3D" id="1.10.357.10">
    <property type="entry name" value="Tetracycline Repressor, domain 2"/>
    <property type="match status" value="1"/>
</dbReference>
<reference evidence="1 2" key="1">
    <citation type="submission" date="2016-11" db="EMBL/GenBank/DDBJ databases">
        <title>Interaction between Lactobacillus species and yeast in water kefir.</title>
        <authorList>
            <person name="Behr J."/>
            <person name="Xu D."/>
            <person name="Vogel R.F."/>
        </authorList>
    </citation>
    <scope>NUCLEOTIDE SEQUENCE [LARGE SCALE GENOMIC DNA]</scope>
    <source>
        <strain evidence="1 2">TMW 1.1822</strain>
    </source>
</reference>
<organism evidence="1 2">
    <name type="scientific">Liquorilactobacillus hordei</name>
    <dbReference type="NCBI Taxonomy" id="468911"/>
    <lineage>
        <taxon>Bacteria</taxon>
        <taxon>Bacillati</taxon>
        <taxon>Bacillota</taxon>
        <taxon>Bacilli</taxon>
        <taxon>Lactobacillales</taxon>
        <taxon>Lactobacillaceae</taxon>
        <taxon>Liquorilactobacillus</taxon>
    </lineage>
</organism>
<dbReference type="KEGG" id="lhw:BSQ49_02235"/>
<proteinExistence type="predicted"/>
<dbReference type="EMBL" id="CP018176">
    <property type="protein sequence ID" value="AUJ29127.1"/>
    <property type="molecule type" value="Genomic_DNA"/>
</dbReference>
<evidence type="ECO:0000313" key="2">
    <source>
        <dbReference type="Proteomes" id="UP000314960"/>
    </source>
</evidence>
<name>A0A3Q8C8S5_9LACO</name>
<accession>A0A3Q8C8S5</accession>